<protein>
    <submittedName>
        <fullName evidence="1">SFRICE_007753</fullName>
    </submittedName>
</protein>
<gene>
    <name evidence="1" type="ORF">SFRICE_007753</name>
</gene>
<name>A0A2H1W305_SPOFR</name>
<sequence length="215" mass="24575">MPVNEQTDHLMVYNRRRPWTLETPEALQVRYRPFGIVKNVFFYSTEFHQNQPNSFRVTKFKRYQTASLASAIAGQGVSGSRSGVADNVTGYRGSGSKQEKERGILEFWQIFFICIQKFFHATSVECQTENHPMTSPILGEAGGSVRIMLTKNHPVSSPVLIRSPGNLLRCPQLRIEHQPYWAPSVVPVNELTDHLMVVNRRSPWTLETLEALQMR</sequence>
<accession>A0A2H1W305</accession>
<dbReference type="AlphaFoldDB" id="A0A2H1W305"/>
<dbReference type="EMBL" id="ODYU01006000">
    <property type="protein sequence ID" value="SOQ47461.1"/>
    <property type="molecule type" value="Genomic_DNA"/>
</dbReference>
<proteinExistence type="predicted"/>
<evidence type="ECO:0000313" key="1">
    <source>
        <dbReference type="EMBL" id="SOQ47461.1"/>
    </source>
</evidence>
<organism evidence="1">
    <name type="scientific">Spodoptera frugiperda</name>
    <name type="common">Fall armyworm</name>
    <dbReference type="NCBI Taxonomy" id="7108"/>
    <lineage>
        <taxon>Eukaryota</taxon>
        <taxon>Metazoa</taxon>
        <taxon>Ecdysozoa</taxon>
        <taxon>Arthropoda</taxon>
        <taxon>Hexapoda</taxon>
        <taxon>Insecta</taxon>
        <taxon>Pterygota</taxon>
        <taxon>Neoptera</taxon>
        <taxon>Endopterygota</taxon>
        <taxon>Lepidoptera</taxon>
        <taxon>Glossata</taxon>
        <taxon>Ditrysia</taxon>
        <taxon>Noctuoidea</taxon>
        <taxon>Noctuidae</taxon>
        <taxon>Amphipyrinae</taxon>
        <taxon>Spodoptera</taxon>
    </lineage>
</organism>
<reference evidence="1" key="1">
    <citation type="submission" date="2016-07" db="EMBL/GenBank/DDBJ databases">
        <authorList>
            <person name="Bretaudeau A."/>
        </authorList>
    </citation>
    <scope>NUCLEOTIDE SEQUENCE</scope>
    <source>
        <strain evidence="1">Rice</strain>
        <tissue evidence="1">Whole body</tissue>
    </source>
</reference>